<sequence>MKATSFLKKNGLSISLLVLFLLFWAGQAFTGWKVYNEELLEDGGYSMSFVDYLTSGHFVSATFENWESEFLQMFVFVVFSIFLYQKGSPESNPLKDNETEKPNERKSRHQMVRQGGIFKWMYANSLSIVLLIFFILSFVIHSWGSFRHHQTEQLLKKENAESYATYVSGTDFWFESFQNWQSEFLAVFVIVYFTVFLRQQGSPQSKKVDSEDEEYE</sequence>
<feature type="transmembrane region" description="Helical" evidence="1">
    <location>
        <begin position="120"/>
        <end position="140"/>
    </location>
</feature>
<dbReference type="OrthoDB" id="187863at2"/>
<organism evidence="2 3">
    <name type="scientific">Emticicia agri</name>
    <dbReference type="NCBI Taxonomy" id="2492393"/>
    <lineage>
        <taxon>Bacteria</taxon>
        <taxon>Pseudomonadati</taxon>
        <taxon>Bacteroidota</taxon>
        <taxon>Cytophagia</taxon>
        <taxon>Cytophagales</taxon>
        <taxon>Leadbetterellaceae</taxon>
        <taxon>Emticicia</taxon>
    </lineage>
</organism>
<comment type="caution">
    <text evidence="2">The sequence shown here is derived from an EMBL/GenBank/DDBJ whole genome shotgun (WGS) entry which is preliminary data.</text>
</comment>
<dbReference type="InterPro" id="IPR046657">
    <property type="entry name" value="DUF6766"/>
</dbReference>
<keyword evidence="1" id="KW-1133">Transmembrane helix</keyword>
<feature type="transmembrane region" description="Helical" evidence="1">
    <location>
        <begin position="180"/>
        <end position="197"/>
    </location>
</feature>
<evidence type="ECO:0000313" key="2">
    <source>
        <dbReference type="EMBL" id="RYU94208.1"/>
    </source>
</evidence>
<gene>
    <name evidence="2" type="ORF">EWM59_18070</name>
</gene>
<keyword evidence="1" id="KW-0812">Transmembrane</keyword>
<keyword evidence="1" id="KW-0472">Membrane</keyword>
<accession>A0A4Q5LWT4</accession>
<feature type="transmembrane region" description="Helical" evidence="1">
    <location>
        <begin position="70"/>
        <end position="85"/>
    </location>
</feature>
<dbReference type="Pfam" id="PF20554">
    <property type="entry name" value="DUF6766"/>
    <property type="match status" value="1"/>
</dbReference>
<evidence type="ECO:0000313" key="3">
    <source>
        <dbReference type="Proteomes" id="UP000293162"/>
    </source>
</evidence>
<protein>
    <submittedName>
        <fullName evidence="2">Uncharacterized protein</fullName>
    </submittedName>
</protein>
<dbReference type="RefSeq" id="WP_130022663.1">
    <property type="nucleotide sequence ID" value="NZ_SEWF01000029.1"/>
</dbReference>
<name>A0A4Q5LWT4_9BACT</name>
<proteinExistence type="predicted"/>
<dbReference type="EMBL" id="SEWF01000029">
    <property type="protein sequence ID" value="RYU94208.1"/>
    <property type="molecule type" value="Genomic_DNA"/>
</dbReference>
<dbReference type="AlphaFoldDB" id="A0A4Q5LWT4"/>
<keyword evidence="3" id="KW-1185">Reference proteome</keyword>
<dbReference type="Proteomes" id="UP000293162">
    <property type="component" value="Unassembled WGS sequence"/>
</dbReference>
<reference evidence="2 3" key="1">
    <citation type="submission" date="2019-02" db="EMBL/GenBank/DDBJ databases">
        <title>Bacterial novel species Emticicia sp. 17J42-9 isolated from soil.</title>
        <authorList>
            <person name="Jung H.-Y."/>
        </authorList>
    </citation>
    <scope>NUCLEOTIDE SEQUENCE [LARGE SCALE GENOMIC DNA]</scope>
    <source>
        <strain evidence="2 3">17J42-9</strain>
    </source>
</reference>
<evidence type="ECO:0000256" key="1">
    <source>
        <dbReference type="SAM" id="Phobius"/>
    </source>
</evidence>